<dbReference type="InterPro" id="IPR038357">
    <property type="entry name" value="KEN_sf"/>
</dbReference>
<feature type="domain" description="Protein kinase" evidence="4">
    <location>
        <begin position="1"/>
        <end position="276"/>
    </location>
</feature>
<dbReference type="PANTHER" id="PTHR13954">
    <property type="entry name" value="IRE1-RELATED"/>
    <property type="match status" value="1"/>
</dbReference>
<evidence type="ECO:0000256" key="1">
    <source>
        <dbReference type="ARBA" id="ARBA00022729"/>
    </source>
</evidence>
<evidence type="ECO:0000256" key="3">
    <source>
        <dbReference type="ARBA" id="ARBA00022840"/>
    </source>
</evidence>
<keyword evidence="3" id="KW-0067">ATP-binding</keyword>
<dbReference type="GO" id="GO:1990604">
    <property type="term" value="C:IRE1-TRAF2-ASK1 complex"/>
    <property type="evidence" value="ECO:0007669"/>
    <property type="project" value="TreeGrafter"/>
</dbReference>
<dbReference type="GO" id="GO:0005524">
    <property type="term" value="F:ATP binding"/>
    <property type="evidence" value="ECO:0007669"/>
    <property type="project" value="UniProtKB-KW"/>
</dbReference>
<dbReference type="PANTHER" id="PTHR13954:SF6">
    <property type="entry name" value="NON-SPECIFIC SERINE_THREONINE PROTEIN KINASE"/>
    <property type="match status" value="1"/>
</dbReference>
<proteinExistence type="predicted"/>
<dbReference type="EMBL" id="BTGU01007405">
    <property type="protein sequence ID" value="GMN32194.1"/>
    <property type="molecule type" value="Genomic_DNA"/>
</dbReference>
<dbReference type="Gene3D" id="3.30.200.20">
    <property type="entry name" value="Phosphorylase Kinase, domain 1"/>
    <property type="match status" value="1"/>
</dbReference>
<dbReference type="SMART" id="SM00580">
    <property type="entry name" value="PUG"/>
    <property type="match status" value="1"/>
</dbReference>
<dbReference type="InterPro" id="IPR000719">
    <property type="entry name" value="Prot_kinase_dom"/>
</dbReference>
<dbReference type="SUPFAM" id="SSF56112">
    <property type="entry name" value="Protein kinase-like (PK-like)"/>
    <property type="match status" value="1"/>
</dbReference>
<evidence type="ECO:0000313" key="6">
    <source>
        <dbReference type="EMBL" id="GMN32194.1"/>
    </source>
</evidence>
<dbReference type="Gene3D" id="1.20.1440.180">
    <property type="entry name" value="KEN domain"/>
    <property type="match status" value="1"/>
</dbReference>
<dbReference type="InterPro" id="IPR010513">
    <property type="entry name" value="KEN_dom"/>
</dbReference>
<dbReference type="GO" id="GO:0006397">
    <property type="term" value="P:mRNA processing"/>
    <property type="evidence" value="ECO:0007669"/>
    <property type="project" value="InterPro"/>
</dbReference>
<keyword evidence="2" id="KW-0547">Nucleotide-binding</keyword>
<protein>
    <submittedName>
        <fullName evidence="6">Uncharacterized protein</fullName>
    </submittedName>
</protein>
<evidence type="ECO:0000313" key="7">
    <source>
        <dbReference type="Proteomes" id="UP001187192"/>
    </source>
</evidence>
<evidence type="ECO:0000259" key="5">
    <source>
        <dbReference type="PROSITE" id="PS51392"/>
    </source>
</evidence>
<sequence>MTMPSSMMMRDSEGIDVCHGLYERRRVIIKRFPRSNHNVVDNEINVLLRADHHKNIARYHALEEDDNFFYLAMEDYECNFSNLMPKSIANNVENESILGDNMKLWRENDKRPSPILLGLLRDIASGIAFLHKNRLVHRTLNPENILIKKETTTTVLAKLSDMGFTKELREDVSSISSRGTGYGMKEFKAPEQLRSERQTLEVDMHGLGCVFFYGITQGSHPFGEADVCAEIISKKKPSNLIMLDHFPEAKHLILRLLEDEPEKRPKIAEVLQHPMFWGAKKRLNFLRDTSDEANNNREFWKAMQNTRKKVFRGQWNSKVDKMITDHVKQFINRDFNFERVPDLLRLIRNMFSHLGQLPSNIQTLVGSQDEEFDDYFTSRFPELLIEVYKVVCGNFVCRYGVVAYYNGTFMFV</sequence>
<feature type="domain" description="KEN" evidence="5">
    <location>
        <begin position="279"/>
        <end position="407"/>
    </location>
</feature>
<dbReference type="Pfam" id="PF06479">
    <property type="entry name" value="Ribonuc_2-5A"/>
    <property type="match status" value="1"/>
</dbReference>
<keyword evidence="1" id="KW-0732">Signal</keyword>
<dbReference type="GO" id="GO:0004674">
    <property type="term" value="F:protein serine/threonine kinase activity"/>
    <property type="evidence" value="ECO:0007669"/>
    <property type="project" value="InterPro"/>
</dbReference>
<name>A0AA87ZFL3_FICCA</name>
<dbReference type="PROSITE" id="PS50011">
    <property type="entry name" value="PROTEIN_KINASE_DOM"/>
    <property type="match status" value="1"/>
</dbReference>
<reference evidence="6" key="1">
    <citation type="submission" date="2023-07" db="EMBL/GenBank/DDBJ databases">
        <title>draft genome sequence of fig (Ficus carica).</title>
        <authorList>
            <person name="Takahashi T."/>
            <person name="Nishimura K."/>
        </authorList>
    </citation>
    <scope>NUCLEOTIDE SEQUENCE</scope>
</reference>
<keyword evidence="7" id="KW-1185">Reference proteome</keyword>
<dbReference type="PROSITE" id="PS51392">
    <property type="entry name" value="KEN"/>
    <property type="match status" value="1"/>
</dbReference>
<dbReference type="GO" id="GO:0051082">
    <property type="term" value="F:unfolded protein binding"/>
    <property type="evidence" value="ECO:0007669"/>
    <property type="project" value="TreeGrafter"/>
</dbReference>
<dbReference type="GO" id="GO:0004521">
    <property type="term" value="F:RNA endonuclease activity"/>
    <property type="evidence" value="ECO:0007669"/>
    <property type="project" value="InterPro"/>
</dbReference>
<dbReference type="AlphaFoldDB" id="A0AA87ZFL3"/>
<accession>A0AA87ZFL3</accession>
<dbReference type="InterPro" id="IPR045133">
    <property type="entry name" value="IRE1/2-like"/>
</dbReference>
<comment type="caution">
    <text evidence="6">The sequence shown here is derived from an EMBL/GenBank/DDBJ whole genome shotgun (WGS) entry which is preliminary data.</text>
</comment>
<organism evidence="6 7">
    <name type="scientific">Ficus carica</name>
    <name type="common">Common fig</name>
    <dbReference type="NCBI Taxonomy" id="3494"/>
    <lineage>
        <taxon>Eukaryota</taxon>
        <taxon>Viridiplantae</taxon>
        <taxon>Streptophyta</taxon>
        <taxon>Embryophyta</taxon>
        <taxon>Tracheophyta</taxon>
        <taxon>Spermatophyta</taxon>
        <taxon>Magnoliopsida</taxon>
        <taxon>eudicotyledons</taxon>
        <taxon>Gunneridae</taxon>
        <taxon>Pentapetalae</taxon>
        <taxon>rosids</taxon>
        <taxon>fabids</taxon>
        <taxon>Rosales</taxon>
        <taxon>Moraceae</taxon>
        <taxon>Ficeae</taxon>
        <taxon>Ficus</taxon>
    </lineage>
</organism>
<gene>
    <name evidence="6" type="ORF">TIFTF001_049758</name>
</gene>
<dbReference type="GO" id="GO:0036498">
    <property type="term" value="P:IRE1-mediated unfolded protein response"/>
    <property type="evidence" value="ECO:0007669"/>
    <property type="project" value="TreeGrafter"/>
</dbReference>
<dbReference type="Pfam" id="PF00069">
    <property type="entry name" value="Pkinase"/>
    <property type="match status" value="1"/>
</dbReference>
<evidence type="ECO:0000259" key="4">
    <source>
        <dbReference type="PROSITE" id="PS50011"/>
    </source>
</evidence>
<dbReference type="InterPro" id="IPR011009">
    <property type="entry name" value="Kinase-like_dom_sf"/>
</dbReference>
<dbReference type="Proteomes" id="UP001187192">
    <property type="component" value="Unassembled WGS sequence"/>
</dbReference>
<evidence type="ECO:0000256" key="2">
    <source>
        <dbReference type="ARBA" id="ARBA00022741"/>
    </source>
</evidence>
<dbReference type="Gene3D" id="1.10.510.10">
    <property type="entry name" value="Transferase(Phosphotransferase) domain 1"/>
    <property type="match status" value="1"/>
</dbReference>